<name>A0A1H8UH38_9HYPH</name>
<dbReference type="EMBL" id="FNXB01000044">
    <property type="protein sequence ID" value="SEI17388.1"/>
    <property type="molecule type" value="Genomic_DNA"/>
</dbReference>
<dbReference type="Gene3D" id="1.10.260.40">
    <property type="entry name" value="lambda repressor-like DNA-binding domains"/>
    <property type="match status" value="1"/>
</dbReference>
<evidence type="ECO:0000313" key="2">
    <source>
        <dbReference type="EMBL" id="SEI17388.1"/>
    </source>
</evidence>
<dbReference type="Proteomes" id="UP000198939">
    <property type="component" value="Unassembled WGS sequence"/>
</dbReference>
<keyword evidence="5" id="KW-1185">Reference proteome</keyword>
<evidence type="ECO:0000259" key="1">
    <source>
        <dbReference type="PROSITE" id="PS50943"/>
    </source>
</evidence>
<dbReference type="SUPFAM" id="SSF47413">
    <property type="entry name" value="lambda repressor-like DNA-binding domains"/>
    <property type="match status" value="1"/>
</dbReference>
<protein>
    <submittedName>
        <fullName evidence="3">Helix-turn-helix domain-containing protein</fullName>
    </submittedName>
    <submittedName>
        <fullName evidence="2">Transcriptional regulator, y4mF family</fullName>
    </submittedName>
</protein>
<feature type="domain" description="HTH cro/C1-type" evidence="1">
    <location>
        <begin position="13"/>
        <end position="71"/>
    </location>
</feature>
<dbReference type="GO" id="GO:0003677">
    <property type="term" value="F:DNA binding"/>
    <property type="evidence" value="ECO:0007669"/>
    <property type="project" value="InterPro"/>
</dbReference>
<sequence>MMDTIFTTLGTQLRSVRKRRGMSQPDLGTRLGRDRARISELERDLANNRLGRDRLTLFAEICDALDLVPVLVPRSRVSEVRQLIDDETSESRRSRQVPTAFDELFVDLGEDDEEER</sequence>
<dbReference type="InterPro" id="IPR001387">
    <property type="entry name" value="Cro/C1-type_HTH"/>
</dbReference>
<organism evidence="2 4">
    <name type="scientific">Rhizobium tibeticum</name>
    <dbReference type="NCBI Taxonomy" id="501024"/>
    <lineage>
        <taxon>Bacteria</taxon>
        <taxon>Pseudomonadati</taxon>
        <taxon>Pseudomonadota</taxon>
        <taxon>Alphaproteobacteria</taxon>
        <taxon>Hyphomicrobiales</taxon>
        <taxon>Rhizobiaceae</taxon>
        <taxon>Rhizobium/Agrobacterium group</taxon>
        <taxon>Rhizobium</taxon>
    </lineage>
</organism>
<evidence type="ECO:0000313" key="3">
    <source>
        <dbReference type="EMBL" id="SEP02530.1"/>
    </source>
</evidence>
<dbReference type="OrthoDB" id="8401611at2"/>
<dbReference type="PROSITE" id="PS50943">
    <property type="entry name" value="HTH_CROC1"/>
    <property type="match status" value="1"/>
</dbReference>
<evidence type="ECO:0000313" key="5">
    <source>
        <dbReference type="Proteomes" id="UP000198939"/>
    </source>
</evidence>
<dbReference type="STRING" id="501024.RTCCBAU85039_5619"/>
<proteinExistence type="predicted"/>
<dbReference type="Proteomes" id="UP000183063">
    <property type="component" value="Unassembled WGS sequence"/>
</dbReference>
<dbReference type="AlphaFoldDB" id="A0A1H8UH38"/>
<reference evidence="3 5" key="1">
    <citation type="submission" date="2016-10" db="EMBL/GenBank/DDBJ databases">
        <authorList>
            <person name="Varghese N."/>
            <person name="Submissions S."/>
        </authorList>
    </citation>
    <scope>NUCLEOTIDE SEQUENCE [LARGE SCALE GENOMIC DNA]</scope>
    <source>
        <strain evidence="3 5">CGMCC 1.7071</strain>
    </source>
</reference>
<dbReference type="InterPro" id="IPR010982">
    <property type="entry name" value="Lambda_DNA-bd_dom_sf"/>
</dbReference>
<dbReference type="EMBL" id="FOCV01000034">
    <property type="protein sequence ID" value="SEP02530.1"/>
    <property type="molecule type" value="Genomic_DNA"/>
</dbReference>
<dbReference type="RefSeq" id="WP_072380499.1">
    <property type="nucleotide sequence ID" value="NZ_FOCV01000034.1"/>
</dbReference>
<dbReference type="Pfam" id="PF13560">
    <property type="entry name" value="HTH_31"/>
    <property type="match status" value="1"/>
</dbReference>
<accession>A0A1H8UH38</accession>
<reference evidence="4" key="2">
    <citation type="submission" date="2016-10" db="EMBL/GenBank/DDBJ databases">
        <authorList>
            <person name="Wibberg D."/>
        </authorList>
    </citation>
    <scope>NUCLEOTIDE SEQUENCE [LARGE SCALE GENOMIC DNA]</scope>
</reference>
<dbReference type="CDD" id="cd00093">
    <property type="entry name" value="HTH_XRE"/>
    <property type="match status" value="1"/>
</dbReference>
<gene>
    <name evidence="2" type="ORF">RTCCBAU85039_5619</name>
    <name evidence="3" type="ORF">SAMN05216228_103424</name>
</gene>
<reference evidence="2" key="3">
    <citation type="submission" date="2016-10" db="EMBL/GenBank/DDBJ databases">
        <authorList>
            <person name="de Groot N.N."/>
        </authorList>
    </citation>
    <scope>NUCLEOTIDE SEQUENCE [LARGE SCALE GENOMIC DNA]</scope>
    <source>
        <strain evidence="2">CCBAU85039</strain>
    </source>
</reference>
<evidence type="ECO:0000313" key="4">
    <source>
        <dbReference type="Proteomes" id="UP000183063"/>
    </source>
</evidence>